<dbReference type="AlphaFoldDB" id="A0A7K1SZL1"/>
<protein>
    <recommendedName>
        <fullName evidence="8">Alpha,alpha-trehalose-phosphate synthase</fullName>
        <ecNumber evidence="8">2.4.1.15</ecNumber>
    </recommendedName>
</protein>
<accession>A0A7K1SZL1</accession>
<evidence type="ECO:0000256" key="8">
    <source>
        <dbReference type="NCBIfam" id="TIGR02400"/>
    </source>
</evidence>
<comment type="catalytic activity">
    <reaction evidence="7">
        <text>D-glucose 6-phosphate + UDP-alpha-D-glucose = alpha,alpha-trehalose 6-phosphate + UDP + H(+)</text>
        <dbReference type="Rhea" id="RHEA:18889"/>
        <dbReference type="ChEBI" id="CHEBI:15378"/>
        <dbReference type="ChEBI" id="CHEBI:58223"/>
        <dbReference type="ChEBI" id="CHEBI:58429"/>
        <dbReference type="ChEBI" id="CHEBI:58885"/>
        <dbReference type="ChEBI" id="CHEBI:61548"/>
        <dbReference type="EC" id="2.4.1.15"/>
    </reaction>
</comment>
<comment type="similarity">
    <text evidence="2">In the C-terminal section; belongs to the trehalose phosphatase family.</text>
</comment>
<dbReference type="Gene3D" id="3.40.50.1000">
    <property type="entry name" value="HAD superfamily/HAD-like"/>
    <property type="match status" value="1"/>
</dbReference>
<keyword evidence="6" id="KW-0808">Transferase</keyword>
<dbReference type="InterPro" id="IPR012766">
    <property type="entry name" value="Trehalose_OtsA"/>
</dbReference>
<dbReference type="Pfam" id="PF00982">
    <property type="entry name" value="Glyco_transf_20"/>
    <property type="match status" value="1"/>
</dbReference>
<keyword evidence="10" id="KW-1185">Reference proteome</keyword>
<dbReference type="Gene3D" id="3.30.70.1020">
    <property type="entry name" value="Trehalose-6-phosphate phosphatase related protein, domain 2"/>
    <property type="match status" value="1"/>
</dbReference>
<evidence type="ECO:0000256" key="1">
    <source>
        <dbReference type="ARBA" id="ARBA00005199"/>
    </source>
</evidence>
<evidence type="ECO:0000313" key="10">
    <source>
        <dbReference type="Proteomes" id="UP000462014"/>
    </source>
</evidence>
<dbReference type="Pfam" id="PF02358">
    <property type="entry name" value="Trehalose_PPase"/>
    <property type="match status" value="1"/>
</dbReference>
<organism evidence="9 10">
    <name type="scientific">Mucilaginibacter arboris</name>
    <dbReference type="NCBI Taxonomy" id="2682090"/>
    <lineage>
        <taxon>Bacteria</taxon>
        <taxon>Pseudomonadati</taxon>
        <taxon>Bacteroidota</taxon>
        <taxon>Sphingobacteriia</taxon>
        <taxon>Sphingobacteriales</taxon>
        <taxon>Sphingobacteriaceae</taxon>
        <taxon>Mucilaginibacter</taxon>
    </lineage>
</organism>
<dbReference type="GO" id="GO:0004805">
    <property type="term" value="F:trehalose-phosphatase activity"/>
    <property type="evidence" value="ECO:0007669"/>
    <property type="project" value="TreeGrafter"/>
</dbReference>
<evidence type="ECO:0000256" key="3">
    <source>
        <dbReference type="ARBA" id="ARBA00008799"/>
    </source>
</evidence>
<dbReference type="CDD" id="cd03788">
    <property type="entry name" value="GT20_TPS"/>
    <property type="match status" value="1"/>
</dbReference>
<dbReference type="InterPro" id="IPR036412">
    <property type="entry name" value="HAD-like_sf"/>
</dbReference>
<dbReference type="InterPro" id="IPR001830">
    <property type="entry name" value="Glyco_trans_20"/>
</dbReference>
<comment type="subunit">
    <text evidence="4">Homotetramer.</text>
</comment>
<name>A0A7K1SZL1_9SPHI</name>
<dbReference type="GO" id="GO:0003825">
    <property type="term" value="F:alpha,alpha-trehalose-phosphate synthase (UDP-forming) activity"/>
    <property type="evidence" value="ECO:0007669"/>
    <property type="project" value="UniProtKB-UniRule"/>
</dbReference>
<evidence type="ECO:0000256" key="6">
    <source>
        <dbReference type="ARBA" id="ARBA00022679"/>
    </source>
</evidence>
<sequence length="730" mass="82822">MTGKTIIVSNRLPVKIQEKDGGYNSSPSEGGLATGLGSIYQEGENVWIGWPGTEIAPDKEEEITAQLASLSLLPVFLSQEEISEYYEGFSNEVLWPIFHYYASTYSTYRQSNWQFYQQVNQKFADAVLNVAKPGDTIWVHDYQLLLVPALIRKQLPDVSIGFFLHIPFPSFELFHLIPWRNELLEGLLGADLIGFHTFDDVQHFTHACARLLHVNLSSNVISLPDRLIVAEAFPMGIDEQKYASLAKSETVKQEIENLNATLNGVRAILSVDRLDYSKGILQRLQAFEELLKNNPEYLEKVVLYMIVVPSRDTVPQYKHLRDEIDKRVGNINSLFRTLNWSPVQYFYRSFPIETLSALYATADVALVTPMRDGMNLVSKEYVASRINNDGVLILSEMAGSSRELIDAIIVNPNDMGMMAAAIKQALEMPAEEQESRMVKLRKNVSKFNVKHWVKIFMDRLSEVKEQQQSLHTRYVSSVTKKAIYKIYAKTHQRIFFLDYDGTLVGFNADINKASPDKELYQVLQDLSSDPANKIVIISGRDYHTLDKWFGHLPIALVAEHGAWQKLDGEWKSLPTLNDQWKKTIQPVLETFADRTPGSFIEEKTYSLAWHYRNVGAGLGELRAGELINNLRYITSDQGLQILPGNKVIEVKNIEINKGKTVMGLLHDQHYDFAMAIGDDHTDEDTFKAMPENSVTIKVGNNSSEAKYFVNDFKEVRALLKGITKPVPVEE</sequence>
<comment type="pathway">
    <text evidence="1">Glycan biosynthesis; trehalose biosynthesis.</text>
</comment>
<dbReference type="SUPFAM" id="SSF56784">
    <property type="entry name" value="HAD-like"/>
    <property type="match status" value="1"/>
</dbReference>
<dbReference type="SUPFAM" id="SSF53756">
    <property type="entry name" value="UDP-Glycosyltransferase/glycogen phosphorylase"/>
    <property type="match status" value="1"/>
</dbReference>
<dbReference type="GO" id="GO:0005992">
    <property type="term" value="P:trehalose biosynthetic process"/>
    <property type="evidence" value="ECO:0007669"/>
    <property type="project" value="UniProtKB-UniRule"/>
</dbReference>
<keyword evidence="5" id="KW-0328">Glycosyltransferase</keyword>
<reference evidence="9 10" key="1">
    <citation type="submission" date="2019-12" db="EMBL/GenBank/DDBJ databases">
        <title>Mucilaginibacter sp. HMF7410 genome sequencing and assembly.</title>
        <authorList>
            <person name="Kang H."/>
            <person name="Cha I."/>
            <person name="Kim H."/>
            <person name="Joh K."/>
        </authorList>
    </citation>
    <scope>NUCLEOTIDE SEQUENCE [LARGE SCALE GENOMIC DNA]</scope>
    <source>
        <strain evidence="9 10">HMF7410</strain>
    </source>
</reference>
<dbReference type="NCBIfam" id="TIGR02400">
    <property type="entry name" value="trehalose_OtsA"/>
    <property type="match status" value="1"/>
</dbReference>
<comment type="caution">
    <text evidence="9">The sequence shown here is derived from an EMBL/GenBank/DDBJ whole genome shotgun (WGS) entry which is preliminary data.</text>
</comment>
<dbReference type="Gene3D" id="3.40.50.2000">
    <property type="entry name" value="Glycogen Phosphorylase B"/>
    <property type="match status" value="2"/>
</dbReference>
<dbReference type="GO" id="GO:0005829">
    <property type="term" value="C:cytosol"/>
    <property type="evidence" value="ECO:0007669"/>
    <property type="project" value="TreeGrafter"/>
</dbReference>
<comment type="similarity">
    <text evidence="3">Belongs to the glycosyltransferase 20 family.</text>
</comment>
<dbReference type="RefSeq" id="WP_157568324.1">
    <property type="nucleotide sequence ID" value="NZ_WPIK01000013.1"/>
</dbReference>
<dbReference type="InterPro" id="IPR023214">
    <property type="entry name" value="HAD_sf"/>
</dbReference>
<dbReference type="NCBIfam" id="TIGR00685">
    <property type="entry name" value="T6PP"/>
    <property type="match status" value="1"/>
</dbReference>
<dbReference type="CDD" id="cd01627">
    <property type="entry name" value="HAD_TPP"/>
    <property type="match status" value="1"/>
</dbReference>
<dbReference type="InterPro" id="IPR006379">
    <property type="entry name" value="HAD-SF_hydro_IIB"/>
</dbReference>
<dbReference type="PANTHER" id="PTHR10788">
    <property type="entry name" value="TREHALOSE-6-PHOSPHATE SYNTHASE"/>
    <property type="match status" value="1"/>
</dbReference>
<gene>
    <name evidence="9" type="ORF">GO621_14595</name>
</gene>
<dbReference type="EMBL" id="WPIK01000013">
    <property type="protein sequence ID" value="MVN22755.1"/>
    <property type="molecule type" value="Genomic_DNA"/>
</dbReference>
<evidence type="ECO:0000256" key="2">
    <source>
        <dbReference type="ARBA" id="ARBA00006330"/>
    </source>
</evidence>
<dbReference type="Proteomes" id="UP000462014">
    <property type="component" value="Unassembled WGS sequence"/>
</dbReference>
<dbReference type="UniPathway" id="UPA00299"/>
<evidence type="ECO:0000313" key="9">
    <source>
        <dbReference type="EMBL" id="MVN22755.1"/>
    </source>
</evidence>
<evidence type="ECO:0000256" key="5">
    <source>
        <dbReference type="ARBA" id="ARBA00022676"/>
    </source>
</evidence>
<evidence type="ECO:0000256" key="4">
    <source>
        <dbReference type="ARBA" id="ARBA00011881"/>
    </source>
</evidence>
<dbReference type="NCBIfam" id="NF011071">
    <property type="entry name" value="PRK14501.1"/>
    <property type="match status" value="1"/>
</dbReference>
<dbReference type="NCBIfam" id="TIGR01484">
    <property type="entry name" value="HAD-SF-IIB"/>
    <property type="match status" value="1"/>
</dbReference>
<dbReference type="EC" id="2.4.1.15" evidence="8"/>
<dbReference type="PANTHER" id="PTHR10788:SF106">
    <property type="entry name" value="BCDNA.GH08860"/>
    <property type="match status" value="1"/>
</dbReference>
<proteinExistence type="inferred from homology"/>
<evidence type="ECO:0000256" key="7">
    <source>
        <dbReference type="ARBA" id="ARBA00048039"/>
    </source>
</evidence>
<dbReference type="InterPro" id="IPR003337">
    <property type="entry name" value="Trehalose_PPase"/>
</dbReference>